<dbReference type="GO" id="GO:0006281">
    <property type="term" value="P:DNA repair"/>
    <property type="evidence" value="ECO:0007669"/>
    <property type="project" value="UniProtKB-KW"/>
</dbReference>
<dbReference type="InterPro" id="IPR027417">
    <property type="entry name" value="P-loop_NTPase"/>
</dbReference>
<accession>A0A2N5N913</accession>
<evidence type="ECO:0000256" key="4">
    <source>
        <dbReference type="ARBA" id="ARBA00022801"/>
    </source>
</evidence>
<evidence type="ECO:0000256" key="5">
    <source>
        <dbReference type="ARBA" id="ARBA00022806"/>
    </source>
</evidence>
<dbReference type="AlphaFoldDB" id="A0A2N5N913"/>
<keyword evidence="6" id="KW-0269">Exonuclease</keyword>
<keyword evidence="5" id="KW-0347">Helicase</keyword>
<feature type="domain" description="PD-(D/E)XK endonuclease-like" evidence="10">
    <location>
        <begin position="706"/>
        <end position="978"/>
    </location>
</feature>
<gene>
    <name evidence="11" type="ORF">B8V81_1038</name>
</gene>
<evidence type="ECO:0000313" key="11">
    <source>
        <dbReference type="EMBL" id="PLT46814.1"/>
    </source>
</evidence>
<dbReference type="GO" id="GO:0005524">
    <property type="term" value="F:ATP binding"/>
    <property type="evidence" value="ECO:0007669"/>
    <property type="project" value="UniProtKB-KW"/>
</dbReference>
<dbReference type="Gene3D" id="3.90.320.10">
    <property type="match status" value="1"/>
</dbReference>
<dbReference type="InterPro" id="IPR011604">
    <property type="entry name" value="PDDEXK-like_dom_sf"/>
</dbReference>
<organism evidence="11 12">
    <name type="scientific">Paenibacillus pasadenensis</name>
    <dbReference type="NCBI Taxonomy" id="217090"/>
    <lineage>
        <taxon>Bacteria</taxon>
        <taxon>Bacillati</taxon>
        <taxon>Bacillota</taxon>
        <taxon>Bacilli</taxon>
        <taxon>Bacillales</taxon>
        <taxon>Paenibacillaceae</taxon>
        <taxon>Paenibacillus</taxon>
    </lineage>
</organism>
<dbReference type="GO" id="GO:0003677">
    <property type="term" value="F:DNA binding"/>
    <property type="evidence" value="ECO:0007669"/>
    <property type="project" value="UniProtKB-KW"/>
</dbReference>
<reference evidence="11 12" key="1">
    <citation type="submission" date="2017-05" db="EMBL/GenBank/DDBJ databases">
        <title>Functional genome analysis of Paenibacillus pasadenensis strain R16: insights on endophytic life style and antifungal activity.</title>
        <authorList>
            <person name="Passera A."/>
            <person name="Marcolungo L."/>
            <person name="Casati P."/>
            <person name="Brasca M."/>
            <person name="Quaglino F."/>
            <person name="Delledonne M."/>
        </authorList>
    </citation>
    <scope>NUCLEOTIDE SEQUENCE [LARGE SCALE GENOMIC DNA]</scope>
    <source>
        <strain evidence="11 12">R16</strain>
    </source>
</reference>
<keyword evidence="8" id="KW-0238">DNA-binding</keyword>
<evidence type="ECO:0000256" key="2">
    <source>
        <dbReference type="ARBA" id="ARBA00022741"/>
    </source>
</evidence>
<dbReference type="SUPFAM" id="SSF52980">
    <property type="entry name" value="Restriction endonuclease-like"/>
    <property type="match status" value="1"/>
</dbReference>
<dbReference type="InterPro" id="IPR038726">
    <property type="entry name" value="PDDEXK_AddAB-type"/>
</dbReference>
<dbReference type="GO" id="GO:0004386">
    <property type="term" value="F:helicase activity"/>
    <property type="evidence" value="ECO:0007669"/>
    <property type="project" value="UniProtKB-KW"/>
</dbReference>
<evidence type="ECO:0000256" key="7">
    <source>
        <dbReference type="ARBA" id="ARBA00022840"/>
    </source>
</evidence>
<dbReference type="Pfam" id="PF12705">
    <property type="entry name" value="PDDEXK_1"/>
    <property type="match status" value="1"/>
</dbReference>
<proteinExistence type="predicted"/>
<evidence type="ECO:0000256" key="1">
    <source>
        <dbReference type="ARBA" id="ARBA00022722"/>
    </source>
</evidence>
<keyword evidence="1" id="KW-0540">Nuclease</keyword>
<keyword evidence="12" id="KW-1185">Reference proteome</keyword>
<evidence type="ECO:0000256" key="8">
    <source>
        <dbReference type="ARBA" id="ARBA00023125"/>
    </source>
</evidence>
<dbReference type="InterPro" id="IPR011335">
    <property type="entry name" value="Restrct_endonuc-II-like"/>
</dbReference>
<dbReference type="GO" id="GO:0004527">
    <property type="term" value="F:exonuclease activity"/>
    <property type="evidence" value="ECO:0007669"/>
    <property type="project" value="UniProtKB-KW"/>
</dbReference>
<evidence type="ECO:0000259" key="10">
    <source>
        <dbReference type="Pfam" id="PF12705"/>
    </source>
</evidence>
<evidence type="ECO:0000313" key="12">
    <source>
        <dbReference type="Proteomes" id="UP000234789"/>
    </source>
</evidence>
<dbReference type="SUPFAM" id="SSF52540">
    <property type="entry name" value="P-loop containing nucleoside triphosphate hydrolases"/>
    <property type="match status" value="1"/>
</dbReference>
<keyword evidence="2" id="KW-0547">Nucleotide-binding</keyword>
<name>A0A2N5N913_9BACL</name>
<keyword evidence="4" id="KW-0378">Hydrolase</keyword>
<keyword evidence="7" id="KW-0067">ATP-binding</keyword>
<keyword evidence="9" id="KW-0234">DNA repair</keyword>
<dbReference type="Proteomes" id="UP000234789">
    <property type="component" value="Unassembled WGS sequence"/>
</dbReference>
<protein>
    <submittedName>
        <fullName evidence="11">ATP-dependent nuclease, subunit B</fullName>
    </submittedName>
</protein>
<sequence>MGTVVWAVSANVRLTERKVSLVKVEGTFLERLYDAIRKEPFRRKIVIAPSYVEGQSWLMRICRELGPVMNVEVQTVQSFVRSQVQFFLYKQGMTLIGEQRSFWIIHDVMEQMASEPDSYISMDQVKPGIAMHVHQAIMDLRRAGVKAEELRSDQFLSQQKGIYVRKVLSAYERFLNQRSWTDFPGLLSHLPTQLPENVELILPDPMPLSPVSARMLERLSNGRMTRIIAVSSFTDVQSTMPFGEVQFYHATGRLAEVREALRRIIQCRIPLDEVEMIVPDEEYALVISTMCASFGLPSSFADGLPVITSGMGRAAHFLLNWLESGYQVRQLVLMLQQQLITFSDRDQRITNADCIRALEKSGIGWGKERYIKLLVAGHVRSQGDSDEKPEEWERTEQQQRDDEIKKHLTNLLGELFPDEAALSSPKGIWGWLVNILDRFGVCGTEEDAIVLQEMKGIAKELQECPVPDSMPFQQMFLYARDMLQELRVGVQRLPKPGFLYISSLSNGGNSGRKQTFLLGMDEHSWSGNIRQNPMLLDEECRRIGAGLQTAVQRQRDRQRLRDGRLGMISGNITFSFSSYDLAEGATASPAFQLLQVFRKVSGETNADYEMLHRSLGEPVGYLDVEQPSSTELNGLPLDGSHYVFRQIHANVNLMRDRQSFIESVYPSLRQGRLALEARGSSQVTEHDGYIAGDEWTDYWKGRDERTLSASQLEKYAECPMRYFFQYVLRIRVKDQVTFDRTSWLKPNERGSLLHEVYRRYMTEVSASKVMPITHDHARLLRIAEETILLYAERIPAPSPHVFERERQAMLRDVEVFYRMEVQAKTAPRFFEQELIVDGQPLHLELGEDMAITLRGIVDRIDQVAPHQYRIIDYKTGSPRPYKENGMFAGGTQLQHALYAMGTELWIRQTGVDSDAKVLEASYVFPSERGHGQVIARSQTERNRVTAVIRGILSSMEQGLFIPASNPAVCRYCDYAAVCGEHAEMMAHKRKDEANSELLHTLLEVENIE</sequence>
<evidence type="ECO:0000256" key="3">
    <source>
        <dbReference type="ARBA" id="ARBA00022763"/>
    </source>
</evidence>
<evidence type="ECO:0000256" key="9">
    <source>
        <dbReference type="ARBA" id="ARBA00023204"/>
    </source>
</evidence>
<dbReference type="EMBL" id="NFEZ01000003">
    <property type="protein sequence ID" value="PLT46814.1"/>
    <property type="molecule type" value="Genomic_DNA"/>
</dbReference>
<keyword evidence="3" id="KW-0227">DNA damage</keyword>
<evidence type="ECO:0000256" key="6">
    <source>
        <dbReference type="ARBA" id="ARBA00022839"/>
    </source>
</evidence>
<comment type="caution">
    <text evidence="11">The sequence shown here is derived from an EMBL/GenBank/DDBJ whole genome shotgun (WGS) entry which is preliminary data.</text>
</comment>